<sequence>MTRKKVNLSWIVNDSARKTSLKKRRVGLLKKVSELSTLCDVSASVIIYSPGDREPMTYPSPERVKESLARFHSMPEMERNKKMMNQETYLKERVGKIEDQFNKQQKKDKEMEASSLIHYAYERNGFHEFNLTDLKSVEWFVQEKRNDIKKRIDFFHQAPLSPGSLPLAPDQAPLLVPNQMAPDFGDNIMSESDHLKSTTEAALWDQWFIDMVNSTENVAGSSSNAGLSTPYQPFAANSNYENQLGLVGPGNYKPHFGDETVMDLQPYGGPNMPMLTPPQPPQVGGISGGSDFAMGLQPYGGFSDLQGTGGSDMTLTMAQPPSHFDGSGGGANGYTLDRQSYGNVRGGGNLSTGGNMGSPSGFDGGNIIAASDLGSAYDVNKESPPNFIP</sequence>
<evidence type="ECO:0000313" key="7">
    <source>
        <dbReference type="EMBL" id="KAH7554185.1"/>
    </source>
</evidence>
<keyword evidence="3" id="KW-0238">DNA-binding</keyword>
<keyword evidence="2" id="KW-0805">Transcription regulation</keyword>
<dbReference type="InterPro" id="IPR033897">
    <property type="entry name" value="SRF-like_MADS-box"/>
</dbReference>
<dbReference type="CDD" id="cd00266">
    <property type="entry name" value="MADS_SRF_like"/>
    <property type="match status" value="1"/>
</dbReference>
<evidence type="ECO:0000313" key="8">
    <source>
        <dbReference type="Proteomes" id="UP000827721"/>
    </source>
</evidence>
<dbReference type="Proteomes" id="UP000827721">
    <property type="component" value="Unassembled WGS sequence"/>
</dbReference>
<dbReference type="SMART" id="SM00432">
    <property type="entry name" value="MADS"/>
    <property type="match status" value="1"/>
</dbReference>
<accession>A0ABQ8HCH9</accession>
<feature type="domain" description="MADS-box" evidence="6">
    <location>
        <begin position="1"/>
        <end position="53"/>
    </location>
</feature>
<dbReference type="Pfam" id="PF00319">
    <property type="entry name" value="SRF-TF"/>
    <property type="match status" value="1"/>
</dbReference>
<evidence type="ECO:0000256" key="2">
    <source>
        <dbReference type="ARBA" id="ARBA00023015"/>
    </source>
</evidence>
<comment type="subcellular location">
    <subcellularLocation>
        <location evidence="1">Nucleus</location>
    </subcellularLocation>
</comment>
<reference evidence="7 8" key="1">
    <citation type="submission" date="2021-02" db="EMBL/GenBank/DDBJ databases">
        <title>Plant Genome Project.</title>
        <authorList>
            <person name="Zhang R.-G."/>
        </authorList>
    </citation>
    <scope>NUCLEOTIDE SEQUENCE [LARGE SCALE GENOMIC DNA]</scope>
    <source>
        <tissue evidence="7">Leaves</tissue>
    </source>
</reference>
<evidence type="ECO:0000259" key="6">
    <source>
        <dbReference type="PROSITE" id="PS50066"/>
    </source>
</evidence>
<protein>
    <recommendedName>
        <fullName evidence="6">MADS-box domain-containing protein</fullName>
    </recommendedName>
</protein>
<dbReference type="PROSITE" id="PS50066">
    <property type="entry name" value="MADS_BOX_2"/>
    <property type="match status" value="1"/>
</dbReference>
<gene>
    <name evidence="7" type="ORF">JRO89_XS12G0128900</name>
</gene>
<name>A0ABQ8HCH9_9ROSI</name>
<dbReference type="PANTHER" id="PTHR11945:SF521">
    <property type="entry name" value="AGAMOUS-LIKE 48-RELATED"/>
    <property type="match status" value="1"/>
</dbReference>
<dbReference type="SUPFAM" id="SSF55455">
    <property type="entry name" value="SRF-like"/>
    <property type="match status" value="1"/>
</dbReference>
<proteinExistence type="predicted"/>
<dbReference type="PANTHER" id="PTHR11945">
    <property type="entry name" value="MADS BOX PROTEIN"/>
    <property type="match status" value="1"/>
</dbReference>
<comment type="caution">
    <text evidence="7">The sequence shown here is derived from an EMBL/GenBank/DDBJ whole genome shotgun (WGS) entry which is preliminary data.</text>
</comment>
<evidence type="ECO:0000256" key="1">
    <source>
        <dbReference type="ARBA" id="ARBA00004123"/>
    </source>
</evidence>
<dbReference type="InterPro" id="IPR002100">
    <property type="entry name" value="TF_MADSbox"/>
</dbReference>
<dbReference type="Gene3D" id="3.40.1810.10">
    <property type="entry name" value="Transcription factor, MADS-box"/>
    <property type="match status" value="1"/>
</dbReference>
<dbReference type="InterPro" id="IPR036879">
    <property type="entry name" value="TF_MADSbox_sf"/>
</dbReference>
<evidence type="ECO:0000256" key="4">
    <source>
        <dbReference type="ARBA" id="ARBA00023163"/>
    </source>
</evidence>
<keyword evidence="4" id="KW-0804">Transcription</keyword>
<keyword evidence="8" id="KW-1185">Reference proteome</keyword>
<evidence type="ECO:0000256" key="5">
    <source>
        <dbReference type="ARBA" id="ARBA00023242"/>
    </source>
</evidence>
<organism evidence="7 8">
    <name type="scientific">Xanthoceras sorbifolium</name>
    <dbReference type="NCBI Taxonomy" id="99658"/>
    <lineage>
        <taxon>Eukaryota</taxon>
        <taxon>Viridiplantae</taxon>
        <taxon>Streptophyta</taxon>
        <taxon>Embryophyta</taxon>
        <taxon>Tracheophyta</taxon>
        <taxon>Spermatophyta</taxon>
        <taxon>Magnoliopsida</taxon>
        <taxon>eudicotyledons</taxon>
        <taxon>Gunneridae</taxon>
        <taxon>Pentapetalae</taxon>
        <taxon>rosids</taxon>
        <taxon>malvids</taxon>
        <taxon>Sapindales</taxon>
        <taxon>Sapindaceae</taxon>
        <taxon>Xanthoceroideae</taxon>
        <taxon>Xanthoceras</taxon>
    </lineage>
</organism>
<keyword evidence="5" id="KW-0539">Nucleus</keyword>
<dbReference type="PRINTS" id="PR00404">
    <property type="entry name" value="MADSDOMAIN"/>
</dbReference>
<evidence type="ECO:0000256" key="3">
    <source>
        <dbReference type="ARBA" id="ARBA00023125"/>
    </source>
</evidence>
<dbReference type="EMBL" id="JAFEMO010000012">
    <property type="protein sequence ID" value="KAH7554185.1"/>
    <property type="molecule type" value="Genomic_DNA"/>
</dbReference>